<evidence type="ECO:0000313" key="3">
    <source>
        <dbReference type="Proteomes" id="UP000054477"/>
    </source>
</evidence>
<dbReference type="CDD" id="cd09917">
    <property type="entry name" value="F-box_SF"/>
    <property type="match status" value="1"/>
</dbReference>
<evidence type="ECO:0000256" key="1">
    <source>
        <dbReference type="SAM" id="MobiDB-lite"/>
    </source>
</evidence>
<reference evidence="2 3" key="1">
    <citation type="submission" date="2014-04" db="EMBL/GenBank/DDBJ databases">
        <authorList>
            <consortium name="DOE Joint Genome Institute"/>
            <person name="Kuo A."/>
            <person name="Kohler A."/>
            <person name="Nagy L.G."/>
            <person name="Floudas D."/>
            <person name="Copeland A."/>
            <person name="Barry K.W."/>
            <person name="Cichocki N."/>
            <person name="Veneault-Fourrey C."/>
            <person name="LaButti K."/>
            <person name="Lindquist E.A."/>
            <person name="Lipzen A."/>
            <person name="Lundell T."/>
            <person name="Morin E."/>
            <person name="Murat C."/>
            <person name="Sun H."/>
            <person name="Tunlid A."/>
            <person name="Henrissat B."/>
            <person name="Grigoriev I.V."/>
            <person name="Hibbett D.S."/>
            <person name="Martin F."/>
            <person name="Nordberg H.P."/>
            <person name="Cantor M.N."/>
            <person name="Hua S.X."/>
        </authorList>
    </citation>
    <scope>NUCLEOTIDE SEQUENCE [LARGE SCALE GENOMIC DNA]</scope>
    <source>
        <strain evidence="2 3">LaAM-08-1</strain>
    </source>
</reference>
<accession>A0A0C9XCA1</accession>
<proteinExistence type="predicted"/>
<organism evidence="2 3">
    <name type="scientific">Laccaria amethystina LaAM-08-1</name>
    <dbReference type="NCBI Taxonomy" id="1095629"/>
    <lineage>
        <taxon>Eukaryota</taxon>
        <taxon>Fungi</taxon>
        <taxon>Dikarya</taxon>
        <taxon>Basidiomycota</taxon>
        <taxon>Agaricomycotina</taxon>
        <taxon>Agaricomycetes</taxon>
        <taxon>Agaricomycetidae</taxon>
        <taxon>Agaricales</taxon>
        <taxon>Agaricineae</taxon>
        <taxon>Hydnangiaceae</taxon>
        <taxon>Laccaria</taxon>
    </lineage>
</organism>
<dbReference type="SUPFAM" id="SSF81383">
    <property type="entry name" value="F-box domain"/>
    <property type="match status" value="1"/>
</dbReference>
<keyword evidence="3" id="KW-1185">Reference proteome</keyword>
<protein>
    <recommendedName>
        <fullName evidence="4">F-box domain-containing protein</fullName>
    </recommendedName>
</protein>
<dbReference type="HOGENOM" id="CLU_1578766_0_0_1"/>
<evidence type="ECO:0000313" key="2">
    <source>
        <dbReference type="EMBL" id="KIJ99153.1"/>
    </source>
</evidence>
<feature type="compositionally biased region" description="Polar residues" evidence="1">
    <location>
        <begin position="101"/>
        <end position="116"/>
    </location>
</feature>
<dbReference type="EMBL" id="KN838653">
    <property type="protein sequence ID" value="KIJ99153.1"/>
    <property type="molecule type" value="Genomic_DNA"/>
</dbReference>
<sequence length="169" mass="19481">MPTPDLPTEIWSYIFSFACMDDGRTGCALQRVSKHFRDLSKYSRFTSVCLYRSKDIVRFKAAITPLPRNERRVRYLHITTPHLFLDVPEEEEDGDYEISDSESSFDNVDNTFSTEGNPGHEAEMGNVEMYIDESGSDDDEYRSLSTTEASEVHDIRKNPNCQFLLISHH</sequence>
<dbReference type="Gene3D" id="1.20.1280.50">
    <property type="match status" value="1"/>
</dbReference>
<reference evidence="3" key="2">
    <citation type="submission" date="2015-01" db="EMBL/GenBank/DDBJ databases">
        <title>Evolutionary Origins and Diversification of the Mycorrhizal Mutualists.</title>
        <authorList>
            <consortium name="DOE Joint Genome Institute"/>
            <consortium name="Mycorrhizal Genomics Consortium"/>
            <person name="Kohler A."/>
            <person name="Kuo A."/>
            <person name="Nagy L.G."/>
            <person name="Floudas D."/>
            <person name="Copeland A."/>
            <person name="Barry K.W."/>
            <person name="Cichocki N."/>
            <person name="Veneault-Fourrey C."/>
            <person name="LaButti K."/>
            <person name="Lindquist E.A."/>
            <person name="Lipzen A."/>
            <person name="Lundell T."/>
            <person name="Morin E."/>
            <person name="Murat C."/>
            <person name="Riley R."/>
            <person name="Ohm R."/>
            <person name="Sun H."/>
            <person name="Tunlid A."/>
            <person name="Henrissat B."/>
            <person name="Grigoriev I.V."/>
            <person name="Hibbett D.S."/>
            <person name="Martin F."/>
        </authorList>
    </citation>
    <scope>NUCLEOTIDE SEQUENCE [LARGE SCALE GENOMIC DNA]</scope>
    <source>
        <strain evidence="3">LaAM-08-1</strain>
    </source>
</reference>
<feature type="region of interest" description="Disordered" evidence="1">
    <location>
        <begin position="99"/>
        <end position="122"/>
    </location>
</feature>
<dbReference type="OrthoDB" id="2833916at2759"/>
<dbReference type="Proteomes" id="UP000054477">
    <property type="component" value="Unassembled WGS sequence"/>
</dbReference>
<gene>
    <name evidence="2" type="ORF">K443DRAFT_8652</name>
</gene>
<name>A0A0C9XCA1_9AGAR</name>
<dbReference type="AlphaFoldDB" id="A0A0C9XCA1"/>
<dbReference type="InterPro" id="IPR036047">
    <property type="entry name" value="F-box-like_dom_sf"/>
</dbReference>
<evidence type="ECO:0008006" key="4">
    <source>
        <dbReference type="Google" id="ProtNLM"/>
    </source>
</evidence>